<evidence type="ECO:0000259" key="13">
    <source>
        <dbReference type="PROSITE" id="PS50109"/>
    </source>
</evidence>
<dbReference type="InterPro" id="IPR005467">
    <property type="entry name" value="His_kinase_dom"/>
</dbReference>
<keyword evidence="12" id="KW-0812">Transmembrane</keyword>
<keyword evidence="11 12" id="KW-0472">Membrane</keyword>
<reference evidence="15 16" key="1">
    <citation type="submission" date="2017-06" db="EMBL/GenBank/DDBJ databases">
        <title>Complete genome sequence of Paenibacillus donghaensis KCTC 13049T isolated from East Sea sediment, South Korea.</title>
        <authorList>
            <person name="Jung B.K."/>
            <person name="Hong S.-J."/>
            <person name="Shin J.-H."/>
        </authorList>
    </citation>
    <scope>NUCLEOTIDE SEQUENCE [LARGE SCALE GENOMIC DNA]</scope>
    <source>
        <strain evidence="15 16">KCTC 13049</strain>
    </source>
</reference>
<evidence type="ECO:0000256" key="5">
    <source>
        <dbReference type="ARBA" id="ARBA00022553"/>
    </source>
</evidence>
<evidence type="ECO:0000256" key="9">
    <source>
        <dbReference type="ARBA" id="ARBA00022840"/>
    </source>
</evidence>
<feature type="transmembrane region" description="Helical" evidence="12">
    <location>
        <begin position="20"/>
        <end position="40"/>
    </location>
</feature>
<keyword evidence="9" id="KW-0067">ATP-binding</keyword>
<evidence type="ECO:0000256" key="12">
    <source>
        <dbReference type="SAM" id="Phobius"/>
    </source>
</evidence>
<evidence type="ECO:0000259" key="14">
    <source>
        <dbReference type="PROSITE" id="PS50885"/>
    </source>
</evidence>
<dbReference type="PROSITE" id="PS50885">
    <property type="entry name" value="HAMP"/>
    <property type="match status" value="1"/>
</dbReference>
<name>A0A2Z2KJF5_9BACL</name>
<dbReference type="AlphaFoldDB" id="A0A2Z2KJF5"/>
<dbReference type="GO" id="GO:0005886">
    <property type="term" value="C:plasma membrane"/>
    <property type="evidence" value="ECO:0007669"/>
    <property type="project" value="UniProtKB-SubCell"/>
</dbReference>
<organism evidence="15 16">
    <name type="scientific">Paenibacillus donghaensis</name>
    <dbReference type="NCBI Taxonomy" id="414771"/>
    <lineage>
        <taxon>Bacteria</taxon>
        <taxon>Bacillati</taxon>
        <taxon>Bacillota</taxon>
        <taxon>Bacilli</taxon>
        <taxon>Bacillales</taxon>
        <taxon>Paenibacillaceae</taxon>
        <taxon>Paenibacillus</taxon>
    </lineage>
</organism>
<keyword evidence="8 15" id="KW-0418">Kinase</keyword>
<dbReference type="InterPro" id="IPR003660">
    <property type="entry name" value="HAMP_dom"/>
</dbReference>
<dbReference type="Gene3D" id="6.10.340.10">
    <property type="match status" value="1"/>
</dbReference>
<proteinExistence type="predicted"/>
<accession>A0A2Z2KJF5</accession>
<dbReference type="InterPro" id="IPR004358">
    <property type="entry name" value="Sig_transdc_His_kin-like_C"/>
</dbReference>
<dbReference type="Pfam" id="PF00672">
    <property type="entry name" value="HAMP"/>
    <property type="match status" value="1"/>
</dbReference>
<comment type="catalytic activity">
    <reaction evidence="1">
        <text>ATP + protein L-histidine = ADP + protein N-phospho-L-histidine.</text>
        <dbReference type="EC" id="2.7.13.3"/>
    </reaction>
</comment>
<dbReference type="InterPro" id="IPR050640">
    <property type="entry name" value="Bact_2-comp_sensor_kinase"/>
</dbReference>
<evidence type="ECO:0000256" key="4">
    <source>
        <dbReference type="ARBA" id="ARBA00022475"/>
    </source>
</evidence>
<dbReference type="SMART" id="SM00387">
    <property type="entry name" value="HATPase_c"/>
    <property type="match status" value="1"/>
</dbReference>
<feature type="domain" description="HAMP" evidence="14">
    <location>
        <begin position="312"/>
        <end position="371"/>
    </location>
</feature>
<dbReference type="EMBL" id="CP021780">
    <property type="protein sequence ID" value="ASA21072.1"/>
    <property type="molecule type" value="Genomic_DNA"/>
</dbReference>
<feature type="transmembrane region" description="Helical" evidence="12">
    <location>
        <begin position="291"/>
        <end position="311"/>
    </location>
</feature>
<keyword evidence="16" id="KW-1185">Reference proteome</keyword>
<keyword evidence="10" id="KW-0902">Two-component regulatory system</keyword>
<evidence type="ECO:0000256" key="2">
    <source>
        <dbReference type="ARBA" id="ARBA00004651"/>
    </source>
</evidence>
<keyword evidence="6" id="KW-0808">Transferase</keyword>
<dbReference type="Gene3D" id="3.30.565.10">
    <property type="entry name" value="Histidine kinase-like ATPase, C-terminal domain"/>
    <property type="match status" value="1"/>
</dbReference>
<dbReference type="InterPro" id="IPR010559">
    <property type="entry name" value="Sig_transdc_His_kin_internal"/>
</dbReference>
<dbReference type="EC" id="2.7.13.3" evidence="3"/>
<dbReference type="CDD" id="cd06225">
    <property type="entry name" value="HAMP"/>
    <property type="match status" value="1"/>
</dbReference>
<dbReference type="PROSITE" id="PS50109">
    <property type="entry name" value="HIS_KIN"/>
    <property type="match status" value="1"/>
</dbReference>
<dbReference type="SUPFAM" id="SSF55874">
    <property type="entry name" value="ATPase domain of HSP90 chaperone/DNA topoisomerase II/histidine kinase"/>
    <property type="match status" value="1"/>
</dbReference>
<dbReference type="InterPro" id="IPR036890">
    <property type="entry name" value="HATPase_C_sf"/>
</dbReference>
<dbReference type="OrthoDB" id="9776552at2"/>
<keyword evidence="5" id="KW-0597">Phosphoprotein</keyword>
<keyword evidence="4" id="KW-1003">Cell membrane</keyword>
<evidence type="ECO:0000256" key="1">
    <source>
        <dbReference type="ARBA" id="ARBA00000085"/>
    </source>
</evidence>
<dbReference type="SUPFAM" id="SSF158472">
    <property type="entry name" value="HAMP domain-like"/>
    <property type="match status" value="1"/>
</dbReference>
<evidence type="ECO:0000313" key="15">
    <source>
        <dbReference type="EMBL" id="ASA21072.1"/>
    </source>
</evidence>
<sequence>MIFRNKGAYNSGIFNKMIKLITFLLLLSFLFSLTVLQYIYRIYDRQIYEKASEVLGMSAINIESELRELEQLSYTVVTDEQIQQYLRALQDNPQPYNRLVLHNKIINRLVAFAGAEKYVYSMLLIDNNGGVMSAGNRESVSQSLQDQLKPLAIEGDGSNVWFTQGSKNSLLAVRQIKSYTGSTFTLDNLGTLVVRIRIDRIIADNTGATSKQDQLIVADASTGQAVYPAEPILNVSELADELRSRDAYRTASYERGTYFLAKTNSSYMNWTYINATPFNEIFRQITYVKRLVVVSFACLLLLGLLLGYRFARSIVRPISKLTGKMRQIEKGDLDNLEEQSLGLVSQTAQDEVSQLNRTFKMMIRRIRELIDENYAKQLMIRETELKALQAQINPHFLYNTLESINWLAKMNKQDQISEMVVALGYLLRSSIGLKDPLITLEKELSIVDSYVTIQRTRFEERLDFRMDIPAHLQDALIPKLTLQPLIENAIRYALEPNIEPCTISITVEVLDKGLDIQVSDNGPGMTADFISELLQGRVQTRGEGIGLNNIEERIQLVFGTEWGTVISSVPGSGTVIHVRIPYTRGEVKHV</sequence>
<evidence type="ECO:0000256" key="3">
    <source>
        <dbReference type="ARBA" id="ARBA00012438"/>
    </source>
</evidence>
<dbReference type="PANTHER" id="PTHR34220">
    <property type="entry name" value="SENSOR HISTIDINE KINASE YPDA"/>
    <property type="match status" value="1"/>
</dbReference>
<keyword evidence="7" id="KW-0547">Nucleotide-binding</keyword>
<dbReference type="PRINTS" id="PR00344">
    <property type="entry name" value="BCTRLSENSOR"/>
</dbReference>
<keyword evidence="12" id="KW-1133">Transmembrane helix</keyword>
<dbReference type="PANTHER" id="PTHR34220:SF7">
    <property type="entry name" value="SENSOR HISTIDINE KINASE YPDA"/>
    <property type="match status" value="1"/>
</dbReference>
<evidence type="ECO:0000256" key="7">
    <source>
        <dbReference type="ARBA" id="ARBA00022741"/>
    </source>
</evidence>
<evidence type="ECO:0000313" key="16">
    <source>
        <dbReference type="Proteomes" id="UP000249890"/>
    </source>
</evidence>
<dbReference type="SMART" id="SM00304">
    <property type="entry name" value="HAMP"/>
    <property type="match status" value="1"/>
</dbReference>
<dbReference type="InterPro" id="IPR003594">
    <property type="entry name" value="HATPase_dom"/>
</dbReference>
<evidence type="ECO:0000256" key="8">
    <source>
        <dbReference type="ARBA" id="ARBA00022777"/>
    </source>
</evidence>
<evidence type="ECO:0000256" key="11">
    <source>
        <dbReference type="ARBA" id="ARBA00023136"/>
    </source>
</evidence>
<dbReference type="Pfam" id="PF02518">
    <property type="entry name" value="HATPase_c"/>
    <property type="match status" value="1"/>
</dbReference>
<gene>
    <name evidence="15" type="ORF">B9T62_09900</name>
</gene>
<feature type="domain" description="Histidine kinase" evidence="13">
    <location>
        <begin position="482"/>
        <end position="584"/>
    </location>
</feature>
<dbReference type="KEGG" id="pdh:B9T62_09900"/>
<evidence type="ECO:0000256" key="10">
    <source>
        <dbReference type="ARBA" id="ARBA00023012"/>
    </source>
</evidence>
<comment type="subcellular location">
    <subcellularLocation>
        <location evidence="2">Cell membrane</location>
        <topology evidence="2">Multi-pass membrane protein</topology>
    </subcellularLocation>
</comment>
<dbReference type="GO" id="GO:0000155">
    <property type="term" value="F:phosphorelay sensor kinase activity"/>
    <property type="evidence" value="ECO:0007669"/>
    <property type="project" value="InterPro"/>
</dbReference>
<dbReference type="Pfam" id="PF06580">
    <property type="entry name" value="His_kinase"/>
    <property type="match status" value="1"/>
</dbReference>
<dbReference type="GO" id="GO:0005524">
    <property type="term" value="F:ATP binding"/>
    <property type="evidence" value="ECO:0007669"/>
    <property type="project" value="UniProtKB-KW"/>
</dbReference>
<dbReference type="Proteomes" id="UP000249890">
    <property type="component" value="Chromosome"/>
</dbReference>
<evidence type="ECO:0000256" key="6">
    <source>
        <dbReference type="ARBA" id="ARBA00022679"/>
    </source>
</evidence>
<protein>
    <recommendedName>
        <fullName evidence="3">histidine kinase</fullName>
        <ecNumber evidence="3">2.7.13.3</ecNumber>
    </recommendedName>
</protein>